<dbReference type="Pfam" id="PF21114">
    <property type="entry name" value="DDR1-2_DS-like"/>
    <property type="match status" value="1"/>
</dbReference>
<dbReference type="PROSITE" id="PS50022">
    <property type="entry name" value="FA58C_3"/>
    <property type="match status" value="1"/>
</dbReference>
<evidence type="ECO:0000256" key="4">
    <source>
        <dbReference type="ARBA" id="ARBA00022729"/>
    </source>
</evidence>
<comment type="subcellular location">
    <subcellularLocation>
        <location evidence="1">Cell membrane</location>
        <topology evidence="1">Single-pass type I membrane protein</topology>
    </subcellularLocation>
</comment>
<dbReference type="Gene3D" id="2.60.120.260">
    <property type="entry name" value="Galactose-binding domain-like"/>
    <property type="match status" value="1"/>
</dbReference>
<keyword evidence="6" id="KW-0067">ATP-binding</keyword>
<dbReference type="Gene3D" id="2.60.120.1190">
    <property type="match status" value="1"/>
</dbReference>
<dbReference type="SUPFAM" id="SSF49785">
    <property type="entry name" value="Galactose-binding domain-like"/>
    <property type="match status" value="1"/>
</dbReference>
<dbReference type="GO" id="GO:0005524">
    <property type="term" value="F:ATP binding"/>
    <property type="evidence" value="ECO:0007669"/>
    <property type="project" value="UniProtKB-KW"/>
</dbReference>
<sequence length="1001" mass="110484">MFIIKYQREDNTKWYEYRMRNGSKLLHANRNSQTNVIQLDPPIIAKRLRILPYTMESNPKLMCLRLAIYGSVFNDGVVEYSIPEGDVYRLDPRGDFVLNDTNYDGVLISPESSLMTTNTKELDNMDKQQRTAYLTGGLGLLMDKQYFEGSLPEQIDSGSSSPVVGWFRRKPTTNPSGRITMLFKFDQARNFTQIRIHTLNSLDYIALFRRISVQFSNGGHYFDRNYPPVVLDIHRDIYNSKPRWVPIDLGFRIGRYLRITLWFDYDWIVISEVTFESSYLSNEVVLQTEQSDDPIQKTADFDPTDIDSEAERLLIMSKPSSTDQAQSLSVKNSPSVQKDLDIEKPSSSVSLAQVTLSTASSTSSSPFDTPISATFKLRGSNVPYIIAIICCCLGSFAFACFFAFMIFRLKRYRRRRLKKLQKQQKLPHTLDKQSSMHHQHLLLTTAGQNQNSLSSTLSTPPSCLSSSTSAPTSVPALNNTSSLHQYNQLKLSNGNHYATDIHSNNNNSNKMVHSNVVSLLQTPTAMDMHSNYNHLTGAFSQGYSDMLTHHHPTGTICAPYSTNGIDQDGLLAFQLLQHGPTVGSNFSALNGLTLARRGLSDNNSNNNNSPGVFTVHPMVTLGTDNKLIGVNLPPTSCNFASQLKGNLLCSQNSNNNVNNGVMNTTFVAPHSSLPPPPPPPDQPLPPLPNLSSDLNNASNRLLINTSLSPVFPYAVTAAAVSSSFASQAYPNENSFILSIDSPMPEYASASLFSGTGSGTISLGPNDLRNSIISKTTFDSCDTTNKYKQLMETYCVPQHMNSCFWPSNYNNDLNQCQLNFNGIPKLSTPITGTVQMAAATSSDNTHNNTQSSSINNENLSESLDSSGMYYLTHKKHNNDVNNNDNISPNLIHQNPAVFLPFTAGGGTSPAATAAAPQQQQPPLGTHLIPIRTIGLRSGSGITSGGIILANRDNSISNNHYQSALTTTTPASPNHFHHHHGDENMKDLNNFTIQQTTTITPNR</sequence>
<dbReference type="AlphaFoldDB" id="A0AA84ZHP1"/>
<evidence type="ECO:0000256" key="11">
    <source>
        <dbReference type="SAM" id="MobiDB-lite"/>
    </source>
</evidence>
<feature type="region of interest" description="Disordered" evidence="11">
    <location>
        <begin position="319"/>
        <end position="338"/>
    </location>
</feature>
<evidence type="ECO:0000256" key="8">
    <source>
        <dbReference type="ARBA" id="ARBA00023136"/>
    </source>
</evidence>
<feature type="transmembrane region" description="Helical" evidence="12">
    <location>
        <begin position="384"/>
        <end position="409"/>
    </location>
</feature>
<evidence type="ECO:0000256" key="5">
    <source>
        <dbReference type="ARBA" id="ARBA00022741"/>
    </source>
</evidence>
<evidence type="ECO:0000256" key="10">
    <source>
        <dbReference type="ARBA" id="ARBA00023180"/>
    </source>
</evidence>
<keyword evidence="3 12" id="KW-0812">Transmembrane</keyword>
<evidence type="ECO:0000256" key="2">
    <source>
        <dbReference type="ARBA" id="ARBA00022475"/>
    </source>
</evidence>
<protein>
    <recommendedName>
        <fullName evidence="13">F5/8 type C domain-containing protein</fullName>
    </recommendedName>
</protein>
<feature type="compositionally biased region" description="Polar residues" evidence="11">
    <location>
        <begin position="837"/>
        <end position="849"/>
    </location>
</feature>
<keyword evidence="2" id="KW-1003">Cell membrane</keyword>
<dbReference type="InterPro" id="IPR048525">
    <property type="entry name" value="DDR1-2_DS-like"/>
</dbReference>
<dbReference type="GO" id="GO:0005886">
    <property type="term" value="C:plasma membrane"/>
    <property type="evidence" value="ECO:0007669"/>
    <property type="project" value="UniProtKB-SubCell"/>
</dbReference>
<evidence type="ECO:0000313" key="15">
    <source>
        <dbReference type="WBParaSite" id="SMRG1_28900.2"/>
    </source>
</evidence>
<dbReference type="WBParaSite" id="SMRG1_28900.2">
    <property type="protein sequence ID" value="SMRG1_28900.2"/>
    <property type="gene ID" value="SMRG1_28900"/>
</dbReference>
<feature type="region of interest" description="Disordered" evidence="11">
    <location>
        <begin position="666"/>
        <end position="692"/>
    </location>
</feature>
<feature type="domain" description="F5/8 type C" evidence="13">
    <location>
        <begin position="1"/>
        <end position="71"/>
    </location>
</feature>
<feature type="region of interest" description="Disordered" evidence="11">
    <location>
        <begin position="963"/>
        <end position="983"/>
    </location>
</feature>
<accession>A0AA84ZHP1</accession>
<organism evidence="14 15">
    <name type="scientific">Schistosoma margrebowiei</name>
    <dbReference type="NCBI Taxonomy" id="48269"/>
    <lineage>
        <taxon>Eukaryota</taxon>
        <taxon>Metazoa</taxon>
        <taxon>Spiralia</taxon>
        <taxon>Lophotrochozoa</taxon>
        <taxon>Platyhelminthes</taxon>
        <taxon>Trematoda</taxon>
        <taxon>Digenea</taxon>
        <taxon>Strigeidida</taxon>
        <taxon>Schistosomatoidea</taxon>
        <taxon>Schistosomatidae</taxon>
        <taxon>Schistosoma</taxon>
    </lineage>
</organism>
<reference evidence="15" key="1">
    <citation type="submission" date="2023-11" db="UniProtKB">
        <authorList>
            <consortium name="WormBaseParasite"/>
        </authorList>
    </citation>
    <scope>IDENTIFICATION</scope>
</reference>
<keyword evidence="5" id="KW-0547">Nucleotide-binding</keyword>
<feature type="region of interest" description="Disordered" evidence="11">
    <location>
        <begin position="837"/>
        <end position="858"/>
    </location>
</feature>
<keyword evidence="10" id="KW-0325">Glycoprotein</keyword>
<feature type="compositionally biased region" description="Polar residues" evidence="11">
    <location>
        <begin position="319"/>
        <end position="336"/>
    </location>
</feature>
<evidence type="ECO:0000256" key="9">
    <source>
        <dbReference type="ARBA" id="ARBA00023157"/>
    </source>
</evidence>
<evidence type="ECO:0000256" key="6">
    <source>
        <dbReference type="ARBA" id="ARBA00022840"/>
    </source>
</evidence>
<dbReference type="InterPro" id="IPR008979">
    <property type="entry name" value="Galactose-bd-like_sf"/>
</dbReference>
<proteinExistence type="predicted"/>
<evidence type="ECO:0000256" key="7">
    <source>
        <dbReference type="ARBA" id="ARBA00022989"/>
    </source>
</evidence>
<evidence type="ECO:0000256" key="12">
    <source>
        <dbReference type="SAM" id="Phobius"/>
    </source>
</evidence>
<keyword evidence="7 12" id="KW-1133">Transmembrane helix</keyword>
<name>A0AA84ZHP1_9TREM</name>
<dbReference type="Proteomes" id="UP000050790">
    <property type="component" value="Unassembled WGS sequence"/>
</dbReference>
<keyword evidence="8 12" id="KW-0472">Membrane</keyword>
<evidence type="ECO:0000256" key="1">
    <source>
        <dbReference type="ARBA" id="ARBA00004251"/>
    </source>
</evidence>
<evidence type="ECO:0000313" key="14">
    <source>
        <dbReference type="Proteomes" id="UP000050790"/>
    </source>
</evidence>
<dbReference type="InterPro" id="IPR000421">
    <property type="entry name" value="FA58C"/>
</dbReference>
<feature type="compositionally biased region" description="Pro residues" evidence="11">
    <location>
        <begin position="672"/>
        <end position="688"/>
    </location>
</feature>
<keyword evidence="4" id="KW-0732">Signal</keyword>
<evidence type="ECO:0000256" key="3">
    <source>
        <dbReference type="ARBA" id="ARBA00022692"/>
    </source>
</evidence>
<keyword evidence="9" id="KW-1015">Disulfide bond</keyword>
<evidence type="ECO:0000259" key="13">
    <source>
        <dbReference type="PROSITE" id="PS50022"/>
    </source>
</evidence>